<evidence type="ECO:0000313" key="2">
    <source>
        <dbReference type="EMBL" id="RXM91347.1"/>
    </source>
</evidence>
<dbReference type="PANTHER" id="PTHR46916">
    <property type="entry name" value="TRANSMEMBRANE PROTEIN 205"/>
    <property type="match status" value="1"/>
</dbReference>
<reference evidence="2 3" key="1">
    <citation type="submission" date="2019-01" db="EMBL/GenBank/DDBJ databases">
        <title>Draft Genome and Complete Hox-Cluster Characterization of the Sterlet Sturgeon (Acipenser ruthenus).</title>
        <authorList>
            <person name="Wei Q."/>
        </authorList>
    </citation>
    <scope>NUCLEOTIDE SEQUENCE [LARGE SCALE GENOMIC DNA]</scope>
    <source>
        <strain evidence="2">WHYD16114868_AA</strain>
        <tissue evidence="2">Blood</tissue>
    </source>
</reference>
<keyword evidence="3" id="KW-1185">Reference proteome</keyword>
<evidence type="ECO:0000313" key="3">
    <source>
        <dbReference type="Proteomes" id="UP000289886"/>
    </source>
</evidence>
<feature type="region of interest" description="Disordered" evidence="1">
    <location>
        <begin position="43"/>
        <end position="63"/>
    </location>
</feature>
<comment type="caution">
    <text evidence="2">The sequence shown here is derived from an EMBL/GenBank/DDBJ whole genome shotgun (WGS) entry which is preliminary data.</text>
</comment>
<evidence type="ECO:0000256" key="1">
    <source>
        <dbReference type="SAM" id="MobiDB-lite"/>
    </source>
</evidence>
<proteinExistence type="predicted"/>
<keyword evidence="2" id="KW-0812">Transmembrane</keyword>
<protein>
    <submittedName>
        <fullName evidence="2">Transmembrane protein 205</fullName>
    </submittedName>
</protein>
<organism evidence="2 3">
    <name type="scientific">Acipenser ruthenus</name>
    <name type="common">Sterlet sturgeon</name>
    <dbReference type="NCBI Taxonomy" id="7906"/>
    <lineage>
        <taxon>Eukaryota</taxon>
        <taxon>Metazoa</taxon>
        <taxon>Chordata</taxon>
        <taxon>Craniata</taxon>
        <taxon>Vertebrata</taxon>
        <taxon>Euteleostomi</taxon>
        <taxon>Actinopterygii</taxon>
        <taxon>Chondrostei</taxon>
        <taxon>Acipenseriformes</taxon>
        <taxon>Acipenseridae</taxon>
        <taxon>Acipenser</taxon>
    </lineage>
</organism>
<name>A0A444UT64_ACIRT</name>
<gene>
    <name evidence="2" type="ORF">EOD39_21273</name>
</gene>
<sequence length="63" mass="6609">MATEGEPTDLVKITHLLILAGSWGMQLWVTFVSGACLSLAQPSLEHDETDPGSGPAGRVSLCI</sequence>
<dbReference type="Proteomes" id="UP000289886">
    <property type="component" value="Unassembled WGS sequence"/>
</dbReference>
<keyword evidence="2" id="KW-0472">Membrane</keyword>
<dbReference type="EMBL" id="SCEB01009126">
    <property type="protein sequence ID" value="RXM91347.1"/>
    <property type="molecule type" value="Genomic_DNA"/>
</dbReference>
<dbReference type="InterPro" id="IPR042623">
    <property type="entry name" value="TMEM205"/>
</dbReference>
<dbReference type="AlphaFoldDB" id="A0A444UT64"/>
<accession>A0A444UT64</accession>
<dbReference type="PANTHER" id="PTHR46916:SF2">
    <property type="entry name" value="TRANSMEMBRANE PROTEIN 205"/>
    <property type="match status" value="1"/>
</dbReference>